<reference evidence="1 2" key="1">
    <citation type="submission" date="2017-09" db="EMBL/GenBank/DDBJ databases">
        <authorList>
            <person name="Ehlers B."/>
            <person name="Leendertz F.H."/>
        </authorList>
    </citation>
    <scope>NUCLEOTIDE SEQUENCE [LARGE SCALE GENOMIC DNA]</scope>
    <source>
        <strain evidence="1 2">USBA 140</strain>
    </source>
</reference>
<keyword evidence="2" id="KW-1185">Reference proteome</keyword>
<proteinExistence type="predicted"/>
<name>A0A286GJG6_9PROT</name>
<dbReference type="RefSeq" id="WP_245913441.1">
    <property type="nucleotide sequence ID" value="NZ_OCNJ01000004.1"/>
</dbReference>
<organism evidence="1 2">
    <name type="scientific">Caenispirillum bisanense</name>
    <dbReference type="NCBI Taxonomy" id="414052"/>
    <lineage>
        <taxon>Bacteria</taxon>
        <taxon>Pseudomonadati</taxon>
        <taxon>Pseudomonadota</taxon>
        <taxon>Alphaproteobacteria</taxon>
        <taxon>Rhodospirillales</taxon>
        <taxon>Novispirillaceae</taxon>
        <taxon>Caenispirillum</taxon>
    </lineage>
</organism>
<dbReference type="AlphaFoldDB" id="A0A286GJG6"/>
<evidence type="ECO:0000313" key="2">
    <source>
        <dbReference type="Proteomes" id="UP000219621"/>
    </source>
</evidence>
<accession>A0A286GJG6</accession>
<protein>
    <submittedName>
        <fullName evidence="1">Uncharacterized protein</fullName>
    </submittedName>
</protein>
<sequence>MTDETPKKPLPPTLQAAVAAVKKANAPAPKPDTARGPGEQNCDKCGAVFRWVRSDAGGGRTALVARLVQGSPKCDCGYGKATVAGRRAPRP</sequence>
<dbReference type="Proteomes" id="UP000219621">
    <property type="component" value="Unassembled WGS sequence"/>
</dbReference>
<evidence type="ECO:0000313" key="1">
    <source>
        <dbReference type="EMBL" id="SOD95366.1"/>
    </source>
</evidence>
<gene>
    <name evidence="1" type="ORF">SAMN05421508_104316</name>
</gene>
<dbReference type="EMBL" id="OCNJ01000004">
    <property type="protein sequence ID" value="SOD95366.1"/>
    <property type="molecule type" value="Genomic_DNA"/>
</dbReference>